<dbReference type="Pfam" id="PF16898">
    <property type="entry name" value="TOPRIM_C"/>
    <property type="match status" value="1"/>
</dbReference>
<dbReference type="GO" id="GO:0003677">
    <property type="term" value="F:DNA binding"/>
    <property type="evidence" value="ECO:0007669"/>
    <property type="project" value="UniProtKB-UniRule"/>
</dbReference>
<dbReference type="InterPro" id="IPR013760">
    <property type="entry name" value="Topo_IIA-like_dom_sf"/>
</dbReference>
<protein>
    <recommendedName>
        <fullName evidence="4">DNA topoisomerase (ATP-hydrolyzing)</fullName>
        <ecNumber evidence="4">5.6.2.2</ecNumber>
    </recommendedName>
</protein>
<evidence type="ECO:0000256" key="2">
    <source>
        <dbReference type="ARBA" id="ARBA00001946"/>
    </source>
</evidence>
<dbReference type="FunFam" id="3.90.199.10:FF:000002">
    <property type="entry name" value="DNA topoisomerase 2"/>
    <property type="match status" value="1"/>
</dbReference>
<gene>
    <name evidence="12" type="ORF">ECPE_LOCUS12937</name>
</gene>
<organism evidence="14">
    <name type="scientific">Echinostoma caproni</name>
    <dbReference type="NCBI Taxonomy" id="27848"/>
    <lineage>
        <taxon>Eukaryota</taxon>
        <taxon>Metazoa</taxon>
        <taxon>Spiralia</taxon>
        <taxon>Lophotrochozoa</taxon>
        <taxon>Platyhelminthes</taxon>
        <taxon>Trematoda</taxon>
        <taxon>Digenea</taxon>
        <taxon>Plagiorchiida</taxon>
        <taxon>Echinostomata</taxon>
        <taxon>Echinostomatoidea</taxon>
        <taxon>Echinostomatidae</taxon>
        <taxon>Echinostoma</taxon>
    </lineage>
</organism>
<feature type="active site" description="O-(5'-phospho-DNA)-tyrosine intermediate" evidence="10">
    <location>
        <position position="216"/>
    </location>
</feature>
<keyword evidence="9 10" id="KW-0413">Isomerase</keyword>
<comment type="catalytic activity">
    <reaction evidence="1 10">
        <text>ATP-dependent breakage, passage and rejoining of double-stranded DNA.</text>
        <dbReference type="EC" id="5.6.2.2"/>
    </reaction>
</comment>
<evidence type="ECO:0000256" key="3">
    <source>
        <dbReference type="ARBA" id="ARBA00011080"/>
    </source>
</evidence>
<dbReference type="InterPro" id="IPR002205">
    <property type="entry name" value="Topo_IIA_dom_A"/>
</dbReference>
<dbReference type="SMART" id="SM00434">
    <property type="entry name" value="TOP4c"/>
    <property type="match status" value="1"/>
</dbReference>
<dbReference type="Proteomes" id="UP000272942">
    <property type="component" value="Unassembled WGS sequence"/>
</dbReference>
<accession>A0A183B152</accession>
<dbReference type="GO" id="GO:0000712">
    <property type="term" value="P:resolution of meiotic recombination intermediates"/>
    <property type="evidence" value="ECO:0007669"/>
    <property type="project" value="TreeGrafter"/>
</dbReference>
<dbReference type="Gene3D" id="3.90.199.10">
    <property type="entry name" value="Topoisomerase II, domain 5"/>
    <property type="match status" value="1"/>
</dbReference>
<evidence type="ECO:0000256" key="9">
    <source>
        <dbReference type="ARBA" id="ARBA00023235"/>
    </source>
</evidence>
<sequence length="390" mass="44303">MCDRCPSAHYRFTLMLYFHVANSYPGLGTSSSKEAKEYFSDMARHRIRFRYSGQEDDVSIQLAFDKSKVTDRKTWLTDWTAERKRRRELGLPEPYLYGKDTRAVSYHDFVHKELVLFSNLDNERSIPSVVDGLKPGQRKVLFTCLKRNLVKEIKVAQLSGSVSEMSAYHHGEQSLMGTIVGLAQNFVGSNNLNLLLPIGQFGTRLCGGKDAASARYIFTALSPLTRLIFHPADDPILTYLRDDNQRIEPEWYCPIIPMILVNGADGIGTGYATRIPNYSVLEVIANLYRLLNGDSPLPMIPNFRGFRGTIQVSISLLFFNAPKNLEGSIFHPTKVANRLRRSSATVLRQPCHVVFLTMGYADPEVRIQDSQRNRYDRVWWTSSSYPRAGC</sequence>
<comment type="cofactor">
    <cofactor evidence="2">
        <name>Mg(2+)</name>
        <dbReference type="ChEBI" id="CHEBI:18420"/>
    </cofactor>
</comment>
<evidence type="ECO:0000256" key="10">
    <source>
        <dbReference type="PROSITE-ProRule" id="PRU01384"/>
    </source>
</evidence>
<dbReference type="FunFam" id="3.40.50.670:FF:000001">
    <property type="entry name" value="DNA topoisomerase 2"/>
    <property type="match status" value="1"/>
</dbReference>
<dbReference type="PANTHER" id="PTHR10169:SF38">
    <property type="entry name" value="DNA TOPOISOMERASE 2"/>
    <property type="match status" value="1"/>
</dbReference>
<keyword evidence="6" id="KW-0067">ATP-binding</keyword>
<dbReference type="GO" id="GO:0000819">
    <property type="term" value="P:sister chromatid segregation"/>
    <property type="evidence" value="ECO:0007669"/>
    <property type="project" value="TreeGrafter"/>
</dbReference>
<dbReference type="InterPro" id="IPR031660">
    <property type="entry name" value="TOPRIM_C"/>
</dbReference>
<evidence type="ECO:0000313" key="13">
    <source>
        <dbReference type="Proteomes" id="UP000272942"/>
    </source>
</evidence>
<dbReference type="PRINTS" id="PR01158">
    <property type="entry name" value="TOPISMRASEII"/>
</dbReference>
<dbReference type="WBParaSite" id="ECPE_0001297501-mRNA-1">
    <property type="protein sequence ID" value="ECPE_0001297501-mRNA-1"/>
    <property type="gene ID" value="ECPE_0001297501"/>
</dbReference>
<dbReference type="PANTHER" id="PTHR10169">
    <property type="entry name" value="DNA TOPOISOMERASE/GYRASE"/>
    <property type="match status" value="1"/>
</dbReference>
<dbReference type="Pfam" id="PF00521">
    <property type="entry name" value="DNA_topoisoIV"/>
    <property type="match status" value="1"/>
</dbReference>
<evidence type="ECO:0000256" key="5">
    <source>
        <dbReference type="ARBA" id="ARBA00022741"/>
    </source>
</evidence>
<keyword evidence="13" id="KW-1185">Reference proteome</keyword>
<evidence type="ECO:0000256" key="7">
    <source>
        <dbReference type="ARBA" id="ARBA00023029"/>
    </source>
</evidence>
<dbReference type="GO" id="GO:0005634">
    <property type="term" value="C:nucleus"/>
    <property type="evidence" value="ECO:0007669"/>
    <property type="project" value="TreeGrafter"/>
</dbReference>
<evidence type="ECO:0000256" key="8">
    <source>
        <dbReference type="ARBA" id="ARBA00023125"/>
    </source>
</evidence>
<reference evidence="12 13" key="2">
    <citation type="submission" date="2018-11" db="EMBL/GenBank/DDBJ databases">
        <authorList>
            <consortium name="Pathogen Informatics"/>
        </authorList>
    </citation>
    <scope>NUCLEOTIDE SEQUENCE [LARGE SCALE GENOMIC DNA]</scope>
    <source>
        <strain evidence="12 13">Egypt</strain>
    </source>
</reference>
<evidence type="ECO:0000259" key="11">
    <source>
        <dbReference type="PROSITE" id="PS52040"/>
    </source>
</evidence>
<evidence type="ECO:0000313" key="12">
    <source>
        <dbReference type="EMBL" id="VDP90209.1"/>
    </source>
</evidence>
<comment type="similarity">
    <text evidence="3">Belongs to the type II topoisomerase family.</text>
</comment>
<dbReference type="SUPFAM" id="SSF56719">
    <property type="entry name" value="Type II DNA topoisomerase"/>
    <property type="match status" value="1"/>
</dbReference>
<dbReference type="AlphaFoldDB" id="A0A183B152"/>
<evidence type="ECO:0000313" key="14">
    <source>
        <dbReference type="WBParaSite" id="ECPE_0001297501-mRNA-1"/>
    </source>
</evidence>
<dbReference type="EC" id="5.6.2.2" evidence="4"/>
<feature type="domain" description="Topo IIA-type catalytic" evidence="11">
    <location>
        <begin position="126"/>
        <end position="390"/>
    </location>
</feature>
<keyword evidence="8 10" id="KW-0238">DNA-binding</keyword>
<keyword evidence="7 10" id="KW-0799">Topoisomerase</keyword>
<evidence type="ECO:0000256" key="6">
    <source>
        <dbReference type="ARBA" id="ARBA00022840"/>
    </source>
</evidence>
<dbReference type="EMBL" id="UZAN01053939">
    <property type="protein sequence ID" value="VDP90209.1"/>
    <property type="molecule type" value="Genomic_DNA"/>
</dbReference>
<dbReference type="OrthoDB" id="276498at2759"/>
<proteinExistence type="inferred from homology"/>
<dbReference type="Gene3D" id="3.40.50.670">
    <property type="match status" value="1"/>
</dbReference>
<dbReference type="InterPro" id="IPR050634">
    <property type="entry name" value="DNA_Topoisomerase_II"/>
</dbReference>
<evidence type="ECO:0000256" key="4">
    <source>
        <dbReference type="ARBA" id="ARBA00012895"/>
    </source>
</evidence>
<name>A0A183B152_9TREM</name>
<dbReference type="InterPro" id="IPR013759">
    <property type="entry name" value="Topo_IIA_B_C"/>
</dbReference>
<evidence type="ECO:0000256" key="1">
    <source>
        <dbReference type="ARBA" id="ARBA00000185"/>
    </source>
</evidence>
<dbReference type="GO" id="GO:0006265">
    <property type="term" value="P:DNA topological change"/>
    <property type="evidence" value="ECO:0007669"/>
    <property type="project" value="UniProtKB-UniRule"/>
</dbReference>
<dbReference type="InterPro" id="IPR013758">
    <property type="entry name" value="Topo_IIA_A/C_ab"/>
</dbReference>
<dbReference type="GO" id="GO:0003918">
    <property type="term" value="F:DNA topoisomerase type II (double strand cut, ATP-hydrolyzing) activity"/>
    <property type="evidence" value="ECO:0007669"/>
    <property type="project" value="UniProtKB-EC"/>
</dbReference>
<reference evidence="14" key="1">
    <citation type="submission" date="2016-06" db="UniProtKB">
        <authorList>
            <consortium name="WormBaseParasite"/>
        </authorList>
    </citation>
    <scope>IDENTIFICATION</scope>
</reference>
<dbReference type="InterPro" id="IPR001154">
    <property type="entry name" value="TopoII_euk"/>
</dbReference>
<keyword evidence="5" id="KW-0547">Nucleotide-binding</keyword>
<dbReference type="PROSITE" id="PS52040">
    <property type="entry name" value="TOPO_IIA"/>
    <property type="match status" value="1"/>
</dbReference>
<dbReference type="GO" id="GO:0005524">
    <property type="term" value="F:ATP binding"/>
    <property type="evidence" value="ECO:0007669"/>
    <property type="project" value="UniProtKB-KW"/>
</dbReference>